<feature type="region of interest" description="Disordered" evidence="3">
    <location>
        <begin position="777"/>
        <end position="813"/>
    </location>
</feature>
<dbReference type="HOGENOM" id="CLU_322325_0_0_0"/>
<dbReference type="InterPro" id="IPR027417">
    <property type="entry name" value="P-loop_NTPase"/>
</dbReference>
<feature type="compositionally biased region" description="Basic and acidic residues" evidence="3">
    <location>
        <begin position="877"/>
        <end position="901"/>
    </location>
</feature>
<dbReference type="eggNOG" id="COG1643">
    <property type="taxonomic scope" value="Bacteria"/>
</dbReference>
<dbReference type="STRING" id="861299.J421_4433"/>
<name>W0RNQ3_9BACT</name>
<dbReference type="InParanoid" id="W0RNQ3"/>
<dbReference type="AlphaFoldDB" id="W0RNQ3"/>
<evidence type="ECO:0000313" key="5">
    <source>
        <dbReference type="Proteomes" id="UP000019151"/>
    </source>
</evidence>
<accession>W0RNQ3</accession>
<keyword evidence="2 4" id="KW-0347">Helicase</keyword>
<protein>
    <submittedName>
        <fullName evidence="4">Helicase, DEAD/DEAH family</fullName>
    </submittedName>
</protein>
<dbReference type="PANTHER" id="PTHR43519:SF1">
    <property type="entry name" value="ATP-DEPENDENT RNA HELICASE HRPB"/>
    <property type="match status" value="1"/>
</dbReference>
<dbReference type="Proteomes" id="UP000019151">
    <property type="component" value="Chromosome"/>
</dbReference>
<dbReference type="RefSeq" id="WP_025413403.1">
    <property type="nucleotide sequence ID" value="NZ_CP007128.1"/>
</dbReference>
<evidence type="ECO:0000313" key="4">
    <source>
        <dbReference type="EMBL" id="AHG91970.1"/>
    </source>
</evidence>
<gene>
    <name evidence="4" type="ORF">J421_4433</name>
</gene>
<evidence type="ECO:0000256" key="2">
    <source>
        <dbReference type="ARBA" id="ARBA00022806"/>
    </source>
</evidence>
<organism evidence="4 5">
    <name type="scientific">Gemmatirosa kalamazoonensis</name>
    <dbReference type="NCBI Taxonomy" id="861299"/>
    <lineage>
        <taxon>Bacteria</taxon>
        <taxon>Pseudomonadati</taxon>
        <taxon>Gemmatimonadota</taxon>
        <taxon>Gemmatimonadia</taxon>
        <taxon>Gemmatimonadales</taxon>
        <taxon>Gemmatimonadaceae</taxon>
        <taxon>Gemmatirosa</taxon>
    </lineage>
</organism>
<evidence type="ECO:0000256" key="3">
    <source>
        <dbReference type="SAM" id="MobiDB-lite"/>
    </source>
</evidence>
<dbReference type="GO" id="GO:0004386">
    <property type="term" value="F:helicase activity"/>
    <property type="evidence" value="ECO:0007669"/>
    <property type="project" value="UniProtKB-KW"/>
</dbReference>
<keyword evidence="5" id="KW-1185">Reference proteome</keyword>
<dbReference type="GO" id="GO:0016787">
    <property type="term" value="F:hydrolase activity"/>
    <property type="evidence" value="ECO:0007669"/>
    <property type="project" value="UniProtKB-KW"/>
</dbReference>
<keyword evidence="2 4" id="KW-0547">Nucleotide-binding</keyword>
<reference evidence="4 5" key="1">
    <citation type="journal article" date="2014" name="Genome Announc.">
        <title>Genome Sequence and Methylome of Soil Bacterium Gemmatirosa kalamazoonensis KBS708T, a Member of the Rarely Cultivated Gemmatimonadetes Phylum.</title>
        <authorList>
            <person name="Debruyn J.M."/>
            <person name="Radosevich M."/>
            <person name="Wommack K.E."/>
            <person name="Polson S.W."/>
            <person name="Hauser L.J."/>
            <person name="Fawaz M.N."/>
            <person name="Korlach J."/>
            <person name="Tsai Y.C."/>
        </authorList>
    </citation>
    <scope>NUCLEOTIDE SEQUENCE [LARGE SCALE GENOMIC DNA]</scope>
    <source>
        <strain evidence="4 5">KBS708</strain>
    </source>
</reference>
<sequence>MRQPTDRYLPPDHEAFVAAEPPTGRVIVIAPTRAACETIEIAVGLHLETYLERTHGARVRELARSGKGFGIVAGTGTGKTLAIRPIAEEIVGLPLRVGVVNREREATPETPTWNVVVVTTGIARRWFQDGDILPSDTLVVDEIHQTSAELELCLALGKRVGCRFIWLSATVDPSFYRAYLDSADVLEVYSYDPKKAAKVQVIRKAPIEFLDDRFLQGVVKQKRGVGLFLPTRAGVEEAAASVQERYPRVNAAYYHGGEPIRVIRPFLEGEEPKPFFLAMTAAGQSALNVRGLDTVVIDDTRFTNVVERGRNVLTRLHLGANEILQMGGRVHGRVEGGRVYILSDRDIDFYALRPTEPEFQLAGDSERVALTCADLGVRADELDLPVKLDRVAYRRAFTHLQRRGVIDENGRLTPYGKSVEALPVERAWAELLVNGDDDLVPFLAVMSAVESLHRMTREERDLDGVLVPGSDHLTAYNLYAEAWREAGYMGEVYGLPRHLFDAERITHWAERRGVLVKAVEDAALAMASVYRSLGVPLPDHMPWAGERVHRRFADLLARFMPFDLVIDEETAWGEEARVSKTSVCGSWGPIAGTLRYFADRFGVPRASIEGTQIPIDLVRKYATRGEAELTYEPRRKHNPLVLQRRVEYYGFELEHELEDVEAFPPELAAQARRVLAEALARGEARHVAVKRNRDAIEAVREVWRRSGGRTPRLGMRELADLYEAQLSGVGSLHDFRAAPLRLDLDAMVPEEERTRLLALPDYVEIRGKPVEIHYDVEEVGTRDSGLGTREPAAPSPESRVPSPESPESPESRLIGVARLRLPEKLARTIVEAEIPALDRPVRFVVTRGQRGAVRADTLDELQEILDRPWSPDEDYDERPRRERERSERHVVGRHGPREGARHGPRGGPPGGNRKFQRRRRR</sequence>
<evidence type="ECO:0000256" key="1">
    <source>
        <dbReference type="ARBA" id="ARBA00022801"/>
    </source>
</evidence>
<dbReference type="OrthoDB" id="5523414at2"/>
<dbReference type="SUPFAM" id="SSF52540">
    <property type="entry name" value="P-loop containing nucleoside triphosphate hydrolases"/>
    <property type="match status" value="1"/>
</dbReference>
<proteinExistence type="predicted"/>
<dbReference type="PANTHER" id="PTHR43519">
    <property type="entry name" value="ATP-DEPENDENT RNA HELICASE HRPB"/>
    <property type="match status" value="1"/>
</dbReference>
<dbReference type="EMBL" id="CP007128">
    <property type="protein sequence ID" value="AHG91970.1"/>
    <property type="molecule type" value="Genomic_DNA"/>
</dbReference>
<feature type="compositionally biased region" description="Low complexity" evidence="3">
    <location>
        <begin position="790"/>
        <end position="802"/>
    </location>
</feature>
<keyword evidence="2 4" id="KW-0067">ATP-binding</keyword>
<dbReference type="PATRIC" id="fig|861299.3.peg.4487"/>
<dbReference type="KEGG" id="gba:J421_4433"/>
<dbReference type="Gene3D" id="3.40.50.300">
    <property type="entry name" value="P-loop containing nucleotide triphosphate hydrolases"/>
    <property type="match status" value="1"/>
</dbReference>
<feature type="region of interest" description="Disordered" evidence="3">
    <location>
        <begin position="869"/>
        <end position="921"/>
    </location>
</feature>
<keyword evidence="1" id="KW-0378">Hydrolase</keyword>